<dbReference type="Pfam" id="PF00581">
    <property type="entry name" value="Rhodanese"/>
    <property type="match status" value="1"/>
</dbReference>
<dbReference type="SMART" id="SM00450">
    <property type="entry name" value="RHOD"/>
    <property type="match status" value="1"/>
</dbReference>
<keyword evidence="3" id="KW-1185">Reference proteome</keyword>
<dbReference type="EMBL" id="JAUJEB010000006">
    <property type="protein sequence ID" value="MDN5215400.1"/>
    <property type="molecule type" value="Genomic_DNA"/>
</dbReference>
<dbReference type="InterPro" id="IPR050229">
    <property type="entry name" value="GlpE_sulfurtransferase"/>
</dbReference>
<protein>
    <submittedName>
        <fullName evidence="2">Rhodanese-like domain-containing protein</fullName>
    </submittedName>
</protein>
<dbReference type="RefSeq" id="WP_346760733.1">
    <property type="nucleotide sequence ID" value="NZ_JAUJEB010000006.1"/>
</dbReference>
<gene>
    <name evidence="2" type="ORF">QQ020_25195</name>
</gene>
<dbReference type="CDD" id="cd00158">
    <property type="entry name" value="RHOD"/>
    <property type="match status" value="1"/>
</dbReference>
<sequence>MIKCNLKRVGFLLITVVLYCYSAKAQPVIETVKATDMKKAMDSESGVVVLDVRRPTEIVVGRIPGAENIDIRQDEFWLKFKVLNKDKKYYVYCNNDGRSTSAARVMKQMGFKNVYNLRGGIAAWKSEGYLLE</sequence>
<feature type="domain" description="Rhodanese" evidence="1">
    <location>
        <begin position="43"/>
        <end position="132"/>
    </location>
</feature>
<dbReference type="PANTHER" id="PTHR43031">
    <property type="entry name" value="FAD-DEPENDENT OXIDOREDUCTASE"/>
    <property type="match status" value="1"/>
</dbReference>
<dbReference type="Proteomes" id="UP001172083">
    <property type="component" value="Unassembled WGS sequence"/>
</dbReference>
<dbReference type="PROSITE" id="PS50206">
    <property type="entry name" value="RHODANESE_3"/>
    <property type="match status" value="1"/>
</dbReference>
<dbReference type="InterPro" id="IPR036873">
    <property type="entry name" value="Rhodanese-like_dom_sf"/>
</dbReference>
<evidence type="ECO:0000313" key="2">
    <source>
        <dbReference type="EMBL" id="MDN5215400.1"/>
    </source>
</evidence>
<proteinExistence type="predicted"/>
<dbReference type="Gene3D" id="3.40.250.10">
    <property type="entry name" value="Rhodanese-like domain"/>
    <property type="match status" value="1"/>
</dbReference>
<dbReference type="InterPro" id="IPR001763">
    <property type="entry name" value="Rhodanese-like_dom"/>
</dbReference>
<evidence type="ECO:0000259" key="1">
    <source>
        <dbReference type="PROSITE" id="PS50206"/>
    </source>
</evidence>
<name>A0ABT8LC85_9BACT</name>
<organism evidence="2 3">
    <name type="scientific">Agaribacillus aureus</name>
    <dbReference type="NCBI Taxonomy" id="3051825"/>
    <lineage>
        <taxon>Bacteria</taxon>
        <taxon>Pseudomonadati</taxon>
        <taxon>Bacteroidota</taxon>
        <taxon>Cytophagia</taxon>
        <taxon>Cytophagales</taxon>
        <taxon>Splendidivirgaceae</taxon>
        <taxon>Agaribacillus</taxon>
    </lineage>
</organism>
<evidence type="ECO:0000313" key="3">
    <source>
        <dbReference type="Proteomes" id="UP001172083"/>
    </source>
</evidence>
<reference evidence="2" key="1">
    <citation type="submission" date="2023-06" db="EMBL/GenBank/DDBJ databases">
        <title>Genomic of Agaribacillus aureum.</title>
        <authorList>
            <person name="Wang G."/>
        </authorList>
    </citation>
    <scope>NUCLEOTIDE SEQUENCE</scope>
    <source>
        <strain evidence="2">BMA12</strain>
    </source>
</reference>
<accession>A0ABT8LC85</accession>
<dbReference type="PANTHER" id="PTHR43031:SF16">
    <property type="entry name" value="OXIDOREDUCTASE"/>
    <property type="match status" value="1"/>
</dbReference>
<comment type="caution">
    <text evidence="2">The sequence shown here is derived from an EMBL/GenBank/DDBJ whole genome shotgun (WGS) entry which is preliminary data.</text>
</comment>
<dbReference type="SUPFAM" id="SSF52821">
    <property type="entry name" value="Rhodanese/Cell cycle control phosphatase"/>
    <property type="match status" value="1"/>
</dbReference>